<protein>
    <recommendedName>
        <fullName evidence="4">Tryptophan synthase alpha chain</fullName>
    </recommendedName>
</protein>
<dbReference type="EMBL" id="JAIRAU010000012">
    <property type="protein sequence ID" value="MBZ5710145.1"/>
    <property type="molecule type" value="Genomic_DNA"/>
</dbReference>
<keyword evidence="3" id="KW-1185">Reference proteome</keyword>
<evidence type="ECO:0000256" key="1">
    <source>
        <dbReference type="SAM" id="MobiDB-lite"/>
    </source>
</evidence>
<name>A0ABS7TPI9_9BACT</name>
<feature type="region of interest" description="Disordered" evidence="1">
    <location>
        <begin position="15"/>
        <end position="40"/>
    </location>
</feature>
<evidence type="ECO:0000313" key="3">
    <source>
        <dbReference type="Proteomes" id="UP001139031"/>
    </source>
</evidence>
<accession>A0ABS7TPI9</accession>
<organism evidence="2 3">
    <name type="scientific">Nannocystis pusilla</name>
    <dbReference type="NCBI Taxonomy" id="889268"/>
    <lineage>
        <taxon>Bacteria</taxon>
        <taxon>Pseudomonadati</taxon>
        <taxon>Myxococcota</taxon>
        <taxon>Polyangia</taxon>
        <taxon>Nannocystales</taxon>
        <taxon>Nannocystaceae</taxon>
        <taxon>Nannocystis</taxon>
    </lineage>
</organism>
<dbReference type="RefSeq" id="WP_224191917.1">
    <property type="nucleotide sequence ID" value="NZ_JAIRAU010000012.1"/>
</dbReference>
<sequence>MAAIASACTAAQSDSTAGESTFGTFGPVTDTNTPPTGGSDGEQCGLECDDSAFINGKFTVSGIAQLDAFFAATLELSGAMQATADDLQHQLNGLSALVGATGAADFKAALDAKLAAFVDIDAGWTIEAPPARCESRFAAAATAVAECDPGAHPGMIDVRCEGRCPIDASAQADCRSDGTLTCRGIAPQLQCEGECLGSCQLDIAAACDGTCKGICDGQDFVGRCAGMCQGECDLSGGGACPGRCLGVCEFTDPPADCAQDHEAHCEGSATVSGSCTGPCDGKLSAPTAAECEATVEATVEAGVQCYPPPTSIDYRLNGAASNDPQLQAELHAFQTSFQERFAALLASTRRAARLIDTAATLGATGQAAVASLASQLSDSPDLKTKIGAECASASLPTAAQLLTTSADILKAQLEAAVTVAASVEG</sequence>
<proteinExistence type="predicted"/>
<reference evidence="2" key="1">
    <citation type="submission" date="2021-08" db="EMBL/GenBank/DDBJ databases">
        <authorList>
            <person name="Stevens D.C."/>
        </authorList>
    </citation>
    <scope>NUCLEOTIDE SEQUENCE</scope>
    <source>
        <strain evidence="2">DSM 53165</strain>
    </source>
</reference>
<feature type="compositionally biased region" description="Polar residues" evidence="1">
    <location>
        <begin position="15"/>
        <end position="36"/>
    </location>
</feature>
<comment type="caution">
    <text evidence="2">The sequence shown here is derived from an EMBL/GenBank/DDBJ whole genome shotgun (WGS) entry which is preliminary data.</text>
</comment>
<evidence type="ECO:0008006" key="4">
    <source>
        <dbReference type="Google" id="ProtNLM"/>
    </source>
</evidence>
<evidence type="ECO:0000313" key="2">
    <source>
        <dbReference type="EMBL" id="MBZ5710145.1"/>
    </source>
</evidence>
<dbReference type="Proteomes" id="UP001139031">
    <property type="component" value="Unassembled WGS sequence"/>
</dbReference>
<gene>
    <name evidence="2" type="ORF">K7C98_12845</name>
</gene>